<feature type="signal peptide" evidence="1">
    <location>
        <begin position="1"/>
        <end position="24"/>
    </location>
</feature>
<evidence type="ECO:0000313" key="3">
    <source>
        <dbReference type="Proteomes" id="UP000214588"/>
    </source>
</evidence>
<keyword evidence="3" id="KW-1185">Reference proteome</keyword>
<evidence type="ECO:0000313" key="2">
    <source>
        <dbReference type="EMBL" id="OWZ84792.1"/>
    </source>
</evidence>
<accession>A0A226C198</accession>
<dbReference type="EMBL" id="NIQC01000002">
    <property type="protein sequence ID" value="OWZ84792.1"/>
    <property type="molecule type" value="Genomic_DNA"/>
</dbReference>
<gene>
    <name evidence="2" type="ORF">CDO51_01890</name>
</gene>
<dbReference type="AlphaFoldDB" id="A0A226C198"/>
<sequence length="129" mass="15090">MWKRLTIFIVITFLLMALISSIYAQNQARQVSTTEEHYRMDSYKLKAIHKQGIALNDFGSVIQNEEGELIHWNHPRKYFCDSGYLRYKKDNSKVMTFEGNYVNEADLISIPETHVVKSFINNLLVSKDK</sequence>
<feature type="chain" id="PRO_5013008267" description="Copper amine oxidase-like N-terminal domain-containing protein" evidence="1">
    <location>
        <begin position="25"/>
        <end position="129"/>
    </location>
</feature>
<dbReference type="RefSeq" id="WP_089022597.1">
    <property type="nucleotide sequence ID" value="NZ_NIQC01000002.1"/>
</dbReference>
<comment type="caution">
    <text evidence="2">The sequence shown here is derived from an EMBL/GenBank/DDBJ whole genome shotgun (WGS) entry which is preliminary data.</text>
</comment>
<dbReference type="OrthoDB" id="9778383at2"/>
<dbReference type="Proteomes" id="UP000214588">
    <property type="component" value="Unassembled WGS sequence"/>
</dbReference>
<reference evidence="2 3" key="1">
    <citation type="submission" date="2017-06" db="EMBL/GenBank/DDBJ databases">
        <title>Draft Genome Sequence of Natranaerobius trueperi halophilic, alkalithermophilic bacteria from soda lakes.</title>
        <authorList>
            <person name="Zhao B."/>
        </authorList>
    </citation>
    <scope>NUCLEOTIDE SEQUENCE [LARGE SCALE GENOMIC DNA]</scope>
    <source>
        <strain evidence="2 3">DSM 18760</strain>
    </source>
</reference>
<evidence type="ECO:0008006" key="4">
    <source>
        <dbReference type="Google" id="ProtNLM"/>
    </source>
</evidence>
<keyword evidence="1" id="KW-0732">Signal</keyword>
<proteinExistence type="predicted"/>
<organism evidence="2 3">
    <name type="scientific">Natranaerobius trueperi</name>
    <dbReference type="NCBI Taxonomy" id="759412"/>
    <lineage>
        <taxon>Bacteria</taxon>
        <taxon>Bacillati</taxon>
        <taxon>Bacillota</taxon>
        <taxon>Clostridia</taxon>
        <taxon>Natranaerobiales</taxon>
        <taxon>Natranaerobiaceae</taxon>
        <taxon>Natranaerobius</taxon>
    </lineage>
</organism>
<evidence type="ECO:0000256" key="1">
    <source>
        <dbReference type="SAM" id="SignalP"/>
    </source>
</evidence>
<name>A0A226C198_9FIRM</name>
<protein>
    <recommendedName>
        <fullName evidence="4">Copper amine oxidase-like N-terminal domain-containing protein</fullName>
    </recommendedName>
</protein>